<feature type="domain" description="Carboxylesterase type B" evidence="4">
    <location>
        <begin position="25"/>
        <end position="524"/>
    </location>
</feature>
<dbReference type="EC" id="3.1.1.-" evidence="3"/>
<dbReference type="RefSeq" id="XP_013345051.1">
    <property type="nucleotide sequence ID" value="XM_013489597.1"/>
</dbReference>
<evidence type="ECO:0000256" key="1">
    <source>
        <dbReference type="ARBA" id="ARBA00005964"/>
    </source>
</evidence>
<dbReference type="InterPro" id="IPR019826">
    <property type="entry name" value="Carboxylesterase_B_AS"/>
</dbReference>
<keyword evidence="3" id="KW-0732">Signal</keyword>
<dbReference type="GeneID" id="25369937"/>
<dbReference type="FunFam" id="3.40.50.1820:FF:000299">
    <property type="entry name" value="Carboxylic ester hydrolase"/>
    <property type="match status" value="1"/>
</dbReference>
<feature type="chain" id="PRO_5005104698" description="Carboxylic ester hydrolase" evidence="3">
    <location>
        <begin position="21"/>
        <end position="533"/>
    </location>
</feature>
<dbReference type="InterPro" id="IPR050309">
    <property type="entry name" value="Type-B_Carboxylest/Lipase"/>
</dbReference>
<dbReference type="EMBL" id="KL584756">
    <property type="protein sequence ID" value="KEQ96596.1"/>
    <property type="molecule type" value="Genomic_DNA"/>
</dbReference>
<reference evidence="5 6" key="1">
    <citation type="journal article" date="2014" name="BMC Genomics">
        <title>Genome sequencing of four Aureobasidium pullulans varieties: biotechnological potential, stress tolerance, and description of new species.</title>
        <authorList>
            <person name="Gostin Ar C."/>
            <person name="Ohm R.A."/>
            <person name="Kogej T."/>
            <person name="Sonjak S."/>
            <person name="Turk M."/>
            <person name="Zajc J."/>
            <person name="Zalar P."/>
            <person name="Grube M."/>
            <person name="Sun H."/>
            <person name="Han J."/>
            <person name="Sharma A."/>
            <person name="Chiniquy J."/>
            <person name="Ngan C.Y."/>
            <person name="Lipzen A."/>
            <person name="Barry K."/>
            <person name="Grigoriev I.V."/>
            <person name="Gunde-Cimerman N."/>
        </authorList>
    </citation>
    <scope>NUCLEOTIDE SEQUENCE [LARGE SCALE GENOMIC DNA]</scope>
    <source>
        <strain evidence="5 6">EXF-2481</strain>
    </source>
</reference>
<evidence type="ECO:0000259" key="4">
    <source>
        <dbReference type="Pfam" id="PF00135"/>
    </source>
</evidence>
<evidence type="ECO:0000256" key="3">
    <source>
        <dbReference type="RuleBase" id="RU361235"/>
    </source>
</evidence>
<evidence type="ECO:0000313" key="5">
    <source>
        <dbReference type="EMBL" id="KEQ96596.1"/>
    </source>
</evidence>
<dbReference type="Gene3D" id="3.40.50.1820">
    <property type="entry name" value="alpha/beta hydrolase"/>
    <property type="match status" value="1"/>
</dbReference>
<organism evidence="5 6">
    <name type="scientific">Aureobasidium subglaciale (strain EXF-2481)</name>
    <name type="common">Aureobasidium pullulans var. subglaciale</name>
    <dbReference type="NCBI Taxonomy" id="1043005"/>
    <lineage>
        <taxon>Eukaryota</taxon>
        <taxon>Fungi</taxon>
        <taxon>Dikarya</taxon>
        <taxon>Ascomycota</taxon>
        <taxon>Pezizomycotina</taxon>
        <taxon>Dothideomycetes</taxon>
        <taxon>Dothideomycetidae</taxon>
        <taxon>Dothideales</taxon>
        <taxon>Saccotheciaceae</taxon>
        <taxon>Aureobasidium</taxon>
    </lineage>
</organism>
<gene>
    <name evidence="5" type="ORF">AUEXF2481DRAFT_64469</name>
</gene>
<sequence>MDLRVTFLWALILVVTLCAGTPTLIAELDYGTFEGSYSQEYNLSYWQKIPFAAPPVGQNRFRGPQPPKPITNGTYNSTQSFDMCPQRSVNGSEDCLYLGLYSRPWTEGQALRPVVVVFYGGGFIQGSAYFSVPPSGYPVLNVSNTNDFVFVYTNYRVNAFGLLPGKEIAADPMSDLNPGLLDQHAALQWTNKHISRFGGDPQNVTIWGQSAGGGSVVAQVIAQNGKTSPSLFSKALASSPFWPKTYKYNAPQAQALYDSLAELTGCAGPNSLQCLKTIDVQTIRNASLTISGSRTYNTSSYAWSPVIDGTFLIQPLSSATAKEQVNIDYGFGMYNLHEGENFIPPGLQHATNSGTPPFNSSVTSLTAWLKGYLPGLSDRDRARVLSLYPTEGFAEGLVSYNTTYVRAGLIFRDTVLACPAYWMAGAAHKKSYLGEYTISPAKHASDTIYWNQVNAVQKSDPLTYQGYAGAFASFFQTGDPNAHKLTNNTVAGVPEIESEEQFLVSQDGFSDVSITLLAQRCDYWRSVAHKIPI</sequence>
<dbReference type="STRING" id="1043005.A0A074ZD60"/>
<dbReference type="SUPFAM" id="SSF53474">
    <property type="entry name" value="alpha/beta-Hydrolases"/>
    <property type="match status" value="1"/>
</dbReference>
<dbReference type="Proteomes" id="UP000030641">
    <property type="component" value="Unassembled WGS sequence"/>
</dbReference>
<feature type="signal peptide" evidence="3">
    <location>
        <begin position="1"/>
        <end position="20"/>
    </location>
</feature>
<dbReference type="OrthoDB" id="408631at2759"/>
<dbReference type="Pfam" id="PF00135">
    <property type="entry name" value="COesterase"/>
    <property type="match status" value="1"/>
</dbReference>
<dbReference type="PROSITE" id="PS00122">
    <property type="entry name" value="CARBOXYLESTERASE_B_1"/>
    <property type="match status" value="1"/>
</dbReference>
<keyword evidence="2 3" id="KW-0378">Hydrolase</keyword>
<dbReference type="AlphaFoldDB" id="A0A074ZD60"/>
<comment type="similarity">
    <text evidence="1 3">Belongs to the type-B carboxylesterase/lipase family.</text>
</comment>
<dbReference type="PANTHER" id="PTHR11559">
    <property type="entry name" value="CARBOXYLESTERASE"/>
    <property type="match status" value="1"/>
</dbReference>
<name>A0A074ZD60_AURSE</name>
<protein>
    <recommendedName>
        <fullName evidence="3">Carboxylic ester hydrolase</fullName>
        <ecNumber evidence="3">3.1.1.-</ecNumber>
    </recommendedName>
</protein>
<dbReference type="OMA" id="DQDFDMC"/>
<dbReference type="ESTHER" id="9pezi-a0a074zd60">
    <property type="family name" value="Fungal_carboxylesterase_lipase"/>
</dbReference>
<evidence type="ECO:0000256" key="2">
    <source>
        <dbReference type="ARBA" id="ARBA00022801"/>
    </source>
</evidence>
<dbReference type="GO" id="GO:0016787">
    <property type="term" value="F:hydrolase activity"/>
    <property type="evidence" value="ECO:0007669"/>
    <property type="project" value="UniProtKB-KW"/>
</dbReference>
<proteinExistence type="inferred from homology"/>
<dbReference type="HOGENOM" id="CLU_006586_10_5_1"/>
<dbReference type="InterPro" id="IPR002018">
    <property type="entry name" value="CarbesteraseB"/>
</dbReference>
<accession>A0A074ZD60</accession>
<dbReference type="InParanoid" id="A0A074ZD60"/>
<evidence type="ECO:0000313" key="6">
    <source>
        <dbReference type="Proteomes" id="UP000030641"/>
    </source>
</evidence>
<keyword evidence="6" id="KW-1185">Reference proteome</keyword>
<dbReference type="InterPro" id="IPR029058">
    <property type="entry name" value="AB_hydrolase_fold"/>
</dbReference>